<organism evidence="5 6">
    <name type="scientific">Rhodovulum marinum</name>
    <dbReference type="NCBI Taxonomy" id="320662"/>
    <lineage>
        <taxon>Bacteria</taxon>
        <taxon>Pseudomonadati</taxon>
        <taxon>Pseudomonadota</taxon>
        <taxon>Alphaproteobacteria</taxon>
        <taxon>Rhodobacterales</taxon>
        <taxon>Paracoccaceae</taxon>
        <taxon>Rhodovulum</taxon>
    </lineage>
</organism>
<dbReference type="EMBL" id="SLXP01000001">
    <property type="protein sequence ID" value="TCP44299.1"/>
    <property type="molecule type" value="Genomic_DNA"/>
</dbReference>
<keyword evidence="2 5" id="KW-0808">Transferase</keyword>
<evidence type="ECO:0000313" key="6">
    <source>
        <dbReference type="Proteomes" id="UP000294835"/>
    </source>
</evidence>
<evidence type="ECO:0000256" key="2">
    <source>
        <dbReference type="ARBA" id="ARBA00022679"/>
    </source>
</evidence>
<evidence type="ECO:0000259" key="4">
    <source>
        <dbReference type="Pfam" id="PF12000"/>
    </source>
</evidence>
<evidence type="ECO:0000259" key="3">
    <source>
        <dbReference type="Pfam" id="PF00534"/>
    </source>
</evidence>
<dbReference type="SUPFAM" id="SSF53756">
    <property type="entry name" value="UDP-Glycosyltransferase/glycogen phosphorylase"/>
    <property type="match status" value="1"/>
</dbReference>
<comment type="caution">
    <text evidence="5">The sequence shown here is derived from an EMBL/GenBank/DDBJ whole genome shotgun (WGS) entry which is preliminary data.</text>
</comment>
<dbReference type="Proteomes" id="UP000294835">
    <property type="component" value="Unassembled WGS sequence"/>
</dbReference>
<keyword evidence="6" id="KW-1185">Reference proteome</keyword>
<reference evidence="5 6" key="1">
    <citation type="submission" date="2019-03" db="EMBL/GenBank/DDBJ databases">
        <title>Genomic Encyclopedia of Type Strains, Phase IV (KMG-IV): sequencing the most valuable type-strain genomes for metagenomic binning, comparative biology and taxonomic classification.</title>
        <authorList>
            <person name="Goeker M."/>
        </authorList>
    </citation>
    <scope>NUCLEOTIDE SEQUENCE [LARGE SCALE GENOMIC DNA]</scope>
    <source>
        <strain evidence="5 6">DSM 18063</strain>
    </source>
</reference>
<dbReference type="InterPro" id="IPR022623">
    <property type="entry name" value="Glyco_trans_4"/>
</dbReference>
<proteinExistence type="predicted"/>
<dbReference type="AlphaFoldDB" id="A0A4R2Q6Z6"/>
<evidence type="ECO:0000313" key="5">
    <source>
        <dbReference type="EMBL" id="TCP44299.1"/>
    </source>
</evidence>
<gene>
    <name evidence="5" type="ORF">EV662_101391</name>
</gene>
<feature type="domain" description="Glycosyl transferase family 1" evidence="3">
    <location>
        <begin position="207"/>
        <end position="377"/>
    </location>
</feature>
<dbReference type="PANTHER" id="PTHR12526:SF510">
    <property type="entry name" value="D-INOSITOL 3-PHOSPHATE GLYCOSYLTRANSFERASE"/>
    <property type="match status" value="1"/>
</dbReference>
<dbReference type="Pfam" id="PF12000">
    <property type="entry name" value="Glyco_trans_4_3"/>
    <property type="match status" value="1"/>
</dbReference>
<dbReference type="OrthoDB" id="9793726at2"/>
<keyword evidence="1" id="KW-0328">Glycosyltransferase</keyword>
<dbReference type="PANTHER" id="PTHR12526">
    <property type="entry name" value="GLYCOSYLTRANSFERASE"/>
    <property type="match status" value="1"/>
</dbReference>
<dbReference type="Pfam" id="PF00534">
    <property type="entry name" value="Glycos_transf_1"/>
    <property type="match status" value="1"/>
</dbReference>
<protein>
    <submittedName>
        <fullName evidence="5">Glycosyltransferase involved in cell wall biosynthesis</fullName>
    </submittedName>
</protein>
<dbReference type="RefSeq" id="WP_132460432.1">
    <property type="nucleotide sequence ID" value="NZ_SLXP01000001.1"/>
</dbReference>
<dbReference type="GO" id="GO:0016757">
    <property type="term" value="F:glycosyltransferase activity"/>
    <property type="evidence" value="ECO:0007669"/>
    <property type="project" value="UniProtKB-KW"/>
</dbReference>
<sequence length="401" mass="43869">MEILFSHLNFPAQFGGFGAYLARQGWRVWFMTERDGVTPPPGCRVVRMTPHRAPTEGVHRFARPLESAMINGQAFANAALAARGAGLAPDIVVAHSGWGAGTFAKAVWPETRYVSYVEWYYRHPPVDAIGPVRGGNDPDRRALALARNAPTLMDLAEADMVLCPTRFQADQFPGWMRDRITVMHDGVDTGFFAPAPGARMALPGLALPEGAEIVTYATRGMEPTRGFPEFMRALAILQARRPNLHAVIGGEDRVAYGPRPADGKGWKARMLEELALDETRLHWPGPLGRGDWRSLLRGTDVHVYLTVPFVLSWSLVEAMAVGAPLAVSDCAPVREAVEPGVSAEMVDHRDPAALADAIGRLLDDRARAARLGQGARRAAERLFDAAWIYPAKARMLADLLR</sequence>
<dbReference type="Gene3D" id="3.40.50.2000">
    <property type="entry name" value="Glycogen Phosphorylase B"/>
    <property type="match status" value="2"/>
</dbReference>
<dbReference type="InterPro" id="IPR001296">
    <property type="entry name" value="Glyco_trans_1"/>
</dbReference>
<feature type="domain" description="Glycosyl transferase family 4" evidence="4">
    <location>
        <begin position="24"/>
        <end position="191"/>
    </location>
</feature>
<accession>A0A4R2Q6Z6</accession>
<evidence type="ECO:0000256" key="1">
    <source>
        <dbReference type="ARBA" id="ARBA00022676"/>
    </source>
</evidence>
<name>A0A4R2Q6Z6_9RHOB</name>